<gene>
    <name evidence="6" type="ORF">KC19_8G059700</name>
</gene>
<comment type="caution">
    <text evidence="6">The sequence shown here is derived from an EMBL/GenBank/DDBJ whole genome shotgun (WGS) entry which is preliminary data.</text>
</comment>
<evidence type="ECO:0000256" key="1">
    <source>
        <dbReference type="ARBA" id="ARBA00008056"/>
    </source>
</evidence>
<dbReference type="FunFam" id="2.60.120.330:FF:000079">
    <property type="entry name" value="Protein SRG1"/>
    <property type="match status" value="1"/>
</dbReference>
<dbReference type="InterPro" id="IPR044861">
    <property type="entry name" value="IPNS-like_FE2OG_OXY"/>
</dbReference>
<protein>
    <recommendedName>
        <fullName evidence="5">Fe2OG dioxygenase domain-containing protein</fullName>
    </recommendedName>
</protein>
<proteinExistence type="inferred from homology"/>
<dbReference type="AlphaFoldDB" id="A0A8T0GZC9"/>
<dbReference type="Gene3D" id="2.60.120.330">
    <property type="entry name" value="B-lactam Antibiotic, Isopenicillin N Synthase, Chain"/>
    <property type="match status" value="1"/>
</dbReference>
<dbReference type="EMBL" id="CM026429">
    <property type="protein sequence ID" value="KAG0563795.1"/>
    <property type="molecule type" value="Genomic_DNA"/>
</dbReference>
<accession>A0A8T0GZC9</accession>
<dbReference type="OrthoDB" id="627829at2759"/>
<keyword evidence="2 4" id="KW-0479">Metal-binding</keyword>
<dbReference type="InterPro" id="IPR005123">
    <property type="entry name" value="Oxoglu/Fe-dep_dioxygenase_dom"/>
</dbReference>
<evidence type="ECO:0000313" key="6">
    <source>
        <dbReference type="EMBL" id="KAG0563795.1"/>
    </source>
</evidence>
<comment type="similarity">
    <text evidence="1 4">Belongs to the iron/ascorbate-dependent oxidoreductase family.</text>
</comment>
<evidence type="ECO:0000256" key="3">
    <source>
        <dbReference type="ARBA" id="ARBA00023004"/>
    </source>
</evidence>
<evidence type="ECO:0000313" key="7">
    <source>
        <dbReference type="Proteomes" id="UP000822688"/>
    </source>
</evidence>
<reference evidence="6" key="1">
    <citation type="submission" date="2020-06" db="EMBL/GenBank/DDBJ databases">
        <title>WGS assembly of Ceratodon purpureus strain R40.</title>
        <authorList>
            <person name="Carey S.B."/>
            <person name="Jenkins J."/>
            <person name="Shu S."/>
            <person name="Lovell J.T."/>
            <person name="Sreedasyam A."/>
            <person name="Maumus F."/>
            <person name="Tiley G.P."/>
            <person name="Fernandez-Pozo N."/>
            <person name="Barry K."/>
            <person name="Chen C."/>
            <person name="Wang M."/>
            <person name="Lipzen A."/>
            <person name="Daum C."/>
            <person name="Saski C.A."/>
            <person name="Payton A.C."/>
            <person name="Mcbreen J.C."/>
            <person name="Conrad R.E."/>
            <person name="Kollar L.M."/>
            <person name="Olsson S."/>
            <person name="Huttunen S."/>
            <person name="Landis J.B."/>
            <person name="Wickett N.J."/>
            <person name="Johnson M.G."/>
            <person name="Rensing S.A."/>
            <person name="Grimwood J."/>
            <person name="Schmutz J."/>
            <person name="Mcdaniel S.F."/>
        </authorList>
    </citation>
    <scope>NUCLEOTIDE SEQUENCE</scope>
    <source>
        <strain evidence="6">R40</strain>
    </source>
</reference>
<name>A0A8T0GZC9_CERPU</name>
<feature type="domain" description="Fe2OG dioxygenase" evidence="5">
    <location>
        <begin position="236"/>
        <end position="336"/>
    </location>
</feature>
<dbReference type="InterPro" id="IPR050295">
    <property type="entry name" value="Plant_2OG-oxidoreductases"/>
</dbReference>
<organism evidence="6 7">
    <name type="scientific">Ceratodon purpureus</name>
    <name type="common">Fire moss</name>
    <name type="synonym">Dicranum purpureum</name>
    <dbReference type="NCBI Taxonomy" id="3225"/>
    <lineage>
        <taxon>Eukaryota</taxon>
        <taxon>Viridiplantae</taxon>
        <taxon>Streptophyta</taxon>
        <taxon>Embryophyta</taxon>
        <taxon>Bryophyta</taxon>
        <taxon>Bryophytina</taxon>
        <taxon>Bryopsida</taxon>
        <taxon>Dicranidae</taxon>
        <taxon>Pseudoditrichales</taxon>
        <taxon>Ditrichaceae</taxon>
        <taxon>Ceratodon</taxon>
    </lineage>
</organism>
<dbReference type="Proteomes" id="UP000822688">
    <property type="component" value="Chromosome 8"/>
</dbReference>
<dbReference type="Pfam" id="PF03171">
    <property type="entry name" value="2OG-FeII_Oxy"/>
    <property type="match status" value="1"/>
</dbReference>
<keyword evidence="7" id="KW-1185">Reference proteome</keyword>
<dbReference type="PROSITE" id="PS51471">
    <property type="entry name" value="FE2OG_OXY"/>
    <property type="match status" value="1"/>
</dbReference>
<dbReference type="GO" id="GO:0046872">
    <property type="term" value="F:metal ion binding"/>
    <property type="evidence" value="ECO:0007669"/>
    <property type="project" value="UniProtKB-KW"/>
</dbReference>
<keyword evidence="3 4" id="KW-0408">Iron</keyword>
<dbReference type="SUPFAM" id="SSF51197">
    <property type="entry name" value="Clavaminate synthase-like"/>
    <property type="match status" value="1"/>
</dbReference>
<dbReference type="InterPro" id="IPR027443">
    <property type="entry name" value="IPNS-like_sf"/>
</dbReference>
<keyword evidence="4" id="KW-0560">Oxidoreductase</keyword>
<dbReference type="GO" id="GO:0016491">
    <property type="term" value="F:oxidoreductase activity"/>
    <property type="evidence" value="ECO:0007669"/>
    <property type="project" value="UniProtKB-KW"/>
</dbReference>
<sequence>MFMATTLQQGEGSEVEGEGRSAMATQRMNNLAVMPAETEAKRETDEDVSISSVQELAESGMQAVPARFIRPEQELASFRPYSSLCLEPIPMIDLEGLLDFRRQFTMAAISSACRHWGCFQIVNHEIPQSILDDALGAAREFFEMPSREKQAHKIDPSIPNASGYGMQSSEAKDKVFDWGDVMFHSNLDSWPDNPATYKNAMDAYARETRKVLESLLDVISKELRLIPTYFRNVFGEFEQPLRVNYYPPCPQPELVLGLRTHTDPLVLTALLEDQTRGLQVKNGDKWIPVDPESDALVIFVGDQLQISSNNQYKAVSHRAVVNNKKARISIAMGLAPNAKARIRPAVQLVDKAATSRYETRTYAEVRASSPNGVRW</sequence>
<evidence type="ECO:0000256" key="4">
    <source>
        <dbReference type="RuleBase" id="RU003682"/>
    </source>
</evidence>
<dbReference type="Pfam" id="PF14226">
    <property type="entry name" value="DIOX_N"/>
    <property type="match status" value="1"/>
</dbReference>
<evidence type="ECO:0000256" key="2">
    <source>
        <dbReference type="ARBA" id="ARBA00022723"/>
    </source>
</evidence>
<evidence type="ECO:0000259" key="5">
    <source>
        <dbReference type="PROSITE" id="PS51471"/>
    </source>
</evidence>
<dbReference type="InterPro" id="IPR026992">
    <property type="entry name" value="DIOX_N"/>
</dbReference>
<dbReference type="PANTHER" id="PTHR47991">
    <property type="entry name" value="OXOGLUTARATE/IRON-DEPENDENT DIOXYGENASE"/>
    <property type="match status" value="1"/>
</dbReference>